<dbReference type="PROSITE" id="PS51384">
    <property type="entry name" value="FAD_FR"/>
    <property type="match status" value="1"/>
</dbReference>
<dbReference type="Gene3D" id="2.40.30.10">
    <property type="entry name" value="Translation factors"/>
    <property type="match status" value="1"/>
</dbReference>
<dbReference type="CDD" id="cd06193">
    <property type="entry name" value="siderophore_interacting"/>
    <property type="match status" value="1"/>
</dbReference>
<dbReference type="InterPro" id="IPR007037">
    <property type="entry name" value="SIP_rossman_dom"/>
</dbReference>
<dbReference type="RefSeq" id="WP_109776281.1">
    <property type="nucleotide sequence ID" value="NZ_QGDQ01000035.1"/>
</dbReference>
<evidence type="ECO:0000313" key="4">
    <source>
        <dbReference type="Proteomes" id="UP000245469"/>
    </source>
</evidence>
<dbReference type="InterPro" id="IPR017927">
    <property type="entry name" value="FAD-bd_FR_type"/>
</dbReference>
<dbReference type="GO" id="GO:0016491">
    <property type="term" value="F:oxidoreductase activity"/>
    <property type="evidence" value="ECO:0007669"/>
    <property type="project" value="InterPro"/>
</dbReference>
<dbReference type="SUPFAM" id="SSF63380">
    <property type="entry name" value="Riboflavin synthase domain-like"/>
    <property type="match status" value="1"/>
</dbReference>
<dbReference type="Proteomes" id="UP000245469">
    <property type="component" value="Unassembled WGS sequence"/>
</dbReference>
<dbReference type="OrthoDB" id="9814826at2"/>
<evidence type="ECO:0000256" key="1">
    <source>
        <dbReference type="SAM" id="MobiDB-lite"/>
    </source>
</evidence>
<proteinExistence type="predicted"/>
<dbReference type="Gene3D" id="3.40.50.80">
    <property type="entry name" value="Nucleotide-binding domain of ferredoxin-NADP reductase (FNR) module"/>
    <property type="match status" value="1"/>
</dbReference>
<organism evidence="3 4">
    <name type="scientific">Quadrisphaera granulorum</name>
    <dbReference type="NCBI Taxonomy" id="317664"/>
    <lineage>
        <taxon>Bacteria</taxon>
        <taxon>Bacillati</taxon>
        <taxon>Actinomycetota</taxon>
        <taxon>Actinomycetes</taxon>
        <taxon>Kineosporiales</taxon>
        <taxon>Kineosporiaceae</taxon>
        <taxon>Quadrisphaera</taxon>
    </lineage>
</organism>
<dbReference type="InterPro" id="IPR013113">
    <property type="entry name" value="SIP_FAD-bd"/>
</dbReference>
<dbReference type="InterPro" id="IPR017938">
    <property type="entry name" value="Riboflavin_synthase-like_b-brl"/>
</dbReference>
<gene>
    <name evidence="3" type="ORF">BXY45_13513</name>
</gene>
<dbReference type="EMBL" id="QGDQ01000035">
    <property type="protein sequence ID" value="PWJ47710.1"/>
    <property type="molecule type" value="Genomic_DNA"/>
</dbReference>
<dbReference type="AlphaFoldDB" id="A0A315ZRS6"/>
<feature type="region of interest" description="Disordered" evidence="1">
    <location>
        <begin position="1"/>
        <end position="30"/>
    </location>
</feature>
<protein>
    <submittedName>
        <fullName evidence="3">NADPH-dependent ferric siderophore reductase</fullName>
    </submittedName>
</protein>
<dbReference type="Pfam" id="PF04954">
    <property type="entry name" value="SIP"/>
    <property type="match status" value="1"/>
</dbReference>
<feature type="domain" description="FAD-binding FR-type" evidence="2">
    <location>
        <begin position="31"/>
        <end position="155"/>
    </location>
</feature>
<dbReference type="InterPro" id="IPR039261">
    <property type="entry name" value="FNR_nucleotide-bd"/>
</dbReference>
<evidence type="ECO:0000313" key="3">
    <source>
        <dbReference type="EMBL" id="PWJ47710.1"/>
    </source>
</evidence>
<dbReference type="PANTHER" id="PTHR30157">
    <property type="entry name" value="FERRIC REDUCTASE, NADPH-DEPENDENT"/>
    <property type="match status" value="1"/>
</dbReference>
<accession>A0A315ZRS6</accession>
<evidence type="ECO:0000259" key="2">
    <source>
        <dbReference type="PROSITE" id="PS51384"/>
    </source>
</evidence>
<reference evidence="3 4" key="1">
    <citation type="submission" date="2018-03" db="EMBL/GenBank/DDBJ databases">
        <title>Genomic Encyclopedia of Archaeal and Bacterial Type Strains, Phase II (KMG-II): from individual species to whole genera.</title>
        <authorList>
            <person name="Goeker M."/>
        </authorList>
    </citation>
    <scope>NUCLEOTIDE SEQUENCE [LARGE SCALE GENOMIC DNA]</scope>
    <source>
        <strain evidence="3 4">DSM 44889</strain>
    </source>
</reference>
<name>A0A315ZRS6_9ACTN</name>
<dbReference type="InterPro" id="IPR039374">
    <property type="entry name" value="SIP_fam"/>
</dbReference>
<feature type="compositionally biased region" description="Low complexity" evidence="1">
    <location>
        <begin position="1"/>
        <end position="24"/>
    </location>
</feature>
<dbReference type="Pfam" id="PF08021">
    <property type="entry name" value="FAD_binding_9"/>
    <property type="match status" value="1"/>
</dbReference>
<comment type="caution">
    <text evidence="3">The sequence shown here is derived from an EMBL/GenBank/DDBJ whole genome shotgun (WGS) entry which is preliminary data.</text>
</comment>
<sequence>MSTQTTSRTDATTDVSTDVSIDADQPTRDPGRIRRAEVLSTHPVGEGMIRVVLGGEDMTDFASTGVGDEYVRLFLPHPGQTDVVMPFASGDHWEYPEGADPGPMRCYTIRALPAPGQVAIDFVVHEGGVAASWAQNASPGDVIGMNTPKGLYERPEDARWQLLVADATGLPALARLLEQAPPDVRSRAVVEVPDASHRIDLTCPGPLEVVWLVGGNGHGPSGLLEALQAMTLPSEPGYVWFAGEARVQRAVRKHLRHERRLPGAAYKVVGYWIERAEEWTRTWEGLDGGVRSQLEALWADETRDPEAVADEVDALYDSAGL</sequence>
<keyword evidence="4" id="KW-1185">Reference proteome</keyword>
<dbReference type="PANTHER" id="PTHR30157:SF0">
    <property type="entry name" value="NADPH-DEPENDENT FERRIC-CHELATE REDUCTASE"/>
    <property type="match status" value="1"/>
</dbReference>